<evidence type="ECO:0000256" key="2">
    <source>
        <dbReference type="ARBA" id="ARBA00022692"/>
    </source>
</evidence>
<reference evidence="6" key="1">
    <citation type="submission" date="2018-05" db="EMBL/GenBank/DDBJ databases">
        <authorList>
            <person name="Lanie J.A."/>
            <person name="Ng W.-L."/>
            <person name="Kazmierczak K.M."/>
            <person name="Andrzejewski T.M."/>
            <person name="Davidsen T.M."/>
            <person name="Wayne K.J."/>
            <person name="Tettelin H."/>
            <person name="Glass J.I."/>
            <person name="Rusch D."/>
            <person name="Podicherti R."/>
            <person name="Tsui H.-C.T."/>
            <person name="Winkler M.E."/>
        </authorList>
    </citation>
    <scope>NUCLEOTIDE SEQUENCE</scope>
</reference>
<feature type="transmembrane region" description="Helical" evidence="5">
    <location>
        <begin position="85"/>
        <end position="118"/>
    </location>
</feature>
<feature type="transmembrane region" description="Helical" evidence="5">
    <location>
        <begin position="48"/>
        <end position="73"/>
    </location>
</feature>
<dbReference type="PRINTS" id="PR01840">
    <property type="entry name" value="TATCFAMILY"/>
</dbReference>
<dbReference type="Pfam" id="PF00902">
    <property type="entry name" value="TatC"/>
    <property type="match status" value="1"/>
</dbReference>
<feature type="non-terminal residue" evidence="6">
    <location>
        <position position="1"/>
    </location>
</feature>
<dbReference type="PANTHER" id="PTHR30371:SF0">
    <property type="entry name" value="SEC-INDEPENDENT PROTEIN TRANSLOCASE PROTEIN TATC, CHLOROPLASTIC-RELATED"/>
    <property type="match status" value="1"/>
</dbReference>
<evidence type="ECO:0000313" key="6">
    <source>
        <dbReference type="EMBL" id="SVC22973.1"/>
    </source>
</evidence>
<dbReference type="NCBIfam" id="TIGR00945">
    <property type="entry name" value="tatC"/>
    <property type="match status" value="1"/>
</dbReference>
<evidence type="ECO:0008006" key="7">
    <source>
        <dbReference type="Google" id="ProtNLM"/>
    </source>
</evidence>
<feature type="transmembrane region" description="Helical" evidence="5">
    <location>
        <begin position="168"/>
        <end position="186"/>
    </location>
</feature>
<evidence type="ECO:0000256" key="1">
    <source>
        <dbReference type="ARBA" id="ARBA00004141"/>
    </source>
</evidence>
<feature type="transmembrane region" description="Helical" evidence="5">
    <location>
        <begin position="130"/>
        <end position="156"/>
    </location>
</feature>
<dbReference type="GO" id="GO:0043953">
    <property type="term" value="P:protein transport by the Tat complex"/>
    <property type="evidence" value="ECO:0007669"/>
    <property type="project" value="TreeGrafter"/>
</dbReference>
<dbReference type="PANTHER" id="PTHR30371">
    <property type="entry name" value="SEC-INDEPENDENT PROTEIN TRANSLOCASE PROTEIN TATC"/>
    <property type="match status" value="1"/>
</dbReference>
<evidence type="ECO:0000256" key="4">
    <source>
        <dbReference type="ARBA" id="ARBA00023136"/>
    </source>
</evidence>
<dbReference type="GO" id="GO:0033281">
    <property type="term" value="C:TAT protein transport complex"/>
    <property type="evidence" value="ECO:0007669"/>
    <property type="project" value="TreeGrafter"/>
</dbReference>
<evidence type="ECO:0000256" key="3">
    <source>
        <dbReference type="ARBA" id="ARBA00022989"/>
    </source>
</evidence>
<comment type="subcellular location">
    <subcellularLocation>
        <location evidence="1">Membrane</location>
        <topology evidence="1">Multi-pass membrane protein</topology>
    </subcellularLocation>
</comment>
<name>A0A382KHS8_9ZZZZ</name>
<dbReference type="GO" id="GO:0065002">
    <property type="term" value="P:intracellular protein transmembrane transport"/>
    <property type="evidence" value="ECO:0007669"/>
    <property type="project" value="TreeGrafter"/>
</dbReference>
<organism evidence="6">
    <name type="scientific">marine metagenome</name>
    <dbReference type="NCBI Taxonomy" id="408172"/>
    <lineage>
        <taxon>unclassified sequences</taxon>
        <taxon>metagenomes</taxon>
        <taxon>ecological metagenomes</taxon>
    </lineage>
</organism>
<proteinExistence type="inferred from homology"/>
<accession>A0A382KHS8</accession>
<keyword evidence="3 5" id="KW-1133">Transmembrane helix</keyword>
<dbReference type="HAMAP" id="MF_00902">
    <property type="entry name" value="TatC"/>
    <property type="match status" value="1"/>
</dbReference>
<keyword evidence="4 5" id="KW-0472">Membrane</keyword>
<keyword evidence="2 5" id="KW-0812">Transmembrane</keyword>
<dbReference type="EMBL" id="UINC01080229">
    <property type="protein sequence ID" value="SVC22973.1"/>
    <property type="molecule type" value="Genomic_DNA"/>
</dbReference>
<evidence type="ECO:0000256" key="5">
    <source>
        <dbReference type="SAM" id="Phobius"/>
    </source>
</evidence>
<feature type="transmembrane region" description="Helical" evidence="5">
    <location>
        <begin position="192"/>
        <end position="213"/>
    </location>
</feature>
<dbReference type="InterPro" id="IPR002033">
    <property type="entry name" value="TatC"/>
</dbReference>
<protein>
    <recommendedName>
        <fullName evidence="7">Twin-arginine translocase subunit TatC</fullName>
    </recommendedName>
</protein>
<gene>
    <name evidence="6" type="ORF">METZ01_LOCUS275827</name>
</gene>
<sequence>TPAVEDGKLQLLLQPDTNAIAGSDTSTRAGPELKAMGPLSAFMVALQMAFYGGIMVSSPFILFFVGQFVFPALRHKEKKYLHRSVLVGGFLFFCGVAFCYLLLMKIALSTSALFANWLEFGADVWRAEDYISFVCKFMLGMGIAFELPVVILLMVRIGVLDYKKLSKFRIYWVVINLVLASVLTPPDVVTQVLMALPMQFFYECSVFIAWIWYRRDKKKEAAEAAAAPPDEPEK</sequence>
<dbReference type="AlphaFoldDB" id="A0A382KHS8"/>
<dbReference type="GO" id="GO:0009977">
    <property type="term" value="F:proton motive force dependent protein transmembrane transporter activity"/>
    <property type="evidence" value="ECO:0007669"/>
    <property type="project" value="TreeGrafter"/>
</dbReference>